<feature type="region of interest" description="Disordered" evidence="1">
    <location>
        <begin position="15"/>
        <end position="53"/>
    </location>
</feature>
<gene>
    <name evidence="3" type="ORF">EMH_0031000</name>
</gene>
<evidence type="ECO:0000256" key="2">
    <source>
        <dbReference type="SAM" id="SignalP"/>
    </source>
</evidence>
<reference evidence="3" key="1">
    <citation type="submission" date="2013-10" db="EMBL/GenBank/DDBJ databases">
        <title>Genomic analysis of the causative agents of coccidiosis in chickens.</title>
        <authorList>
            <person name="Reid A.J."/>
            <person name="Blake D."/>
            <person name="Billington K."/>
            <person name="Browne H."/>
            <person name="Dunn M."/>
            <person name="Hung S."/>
            <person name="Kawahara F."/>
            <person name="Miranda-Saavedra D."/>
            <person name="Mourier T."/>
            <person name="Nagra H."/>
            <person name="Otto T.D."/>
            <person name="Rawlings N."/>
            <person name="Sanchez A."/>
            <person name="Sanders M."/>
            <person name="Subramaniam C."/>
            <person name="Tay Y."/>
            <person name="Dear P."/>
            <person name="Doerig C."/>
            <person name="Gruber A."/>
            <person name="Parkinson J."/>
            <person name="Shirley M."/>
            <person name="Wan K.L."/>
            <person name="Berriman M."/>
            <person name="Tomley F."/>
            <person name="Pain A."/>
        </authorList>
    </citation>
    <scope>NUCLEOTIDE SEQUENCE [LARGE SCALE GENOMIC DNA]</scope>
    <source>
        <strain evidence="3">Houghton</strain>
    </source>
</reference>
<keyword evidence="4" id="KW-1185">Reference proteome</keyword>
<dbReference type="GeneID" id="25377921"/>
<dbReference type="RefSeq" id="XP_013349932.1">
    <property type="nucleotide sequence ID" value="XM_013494478.1"/>
</dbReference>
<keyword evidence="2" id="KW-0732">Signal</keyword>
<accession>U6JPI5</accession>
<feature type="signal peptide" evidence="2">
    <location>
        <begin position="1"/>
        <end position="16"/>
    </location>
</feature>
<feature type="compositionally biased region" description="Pro residues" evidence="1">
    <location>
        <begin position="96"/>
        <end position="105"/>
    </location>
</feature>
<feature type="chain" id="PRO_5004671579" evidence="2">
    <location>
        <begin position="17"/>
        <end position="148"/>
    </location>
</feature>
<evidence type="ECO:0000313" key="4">
    <source>
        <dbReference type="Proteomes" id="UP000030744"/>
    </source>
</evidence>
<protein>
    <submittedName>
        <fullName evidence="3">Uncharacterized protein</fullName>
    </submittedName>
</protein>
<feature type="region of interest" description="Disordered" evidence="1">
    <location>
        <begin position="66"/>
        <end position="122"/>
    </location>
</feature>
<dbReference type="AlphaFoldDB" id="U6JPI5"/>
<dbReference type="VEuPathDB" id="ToxoDB:EMH_0031000"/>
<sequence>MLLVLRVLGSALNLSAEDDAPPSWTPPPPGPRSDMSPSGGTSTTPVPLDSTHLRAASARVVVVTLRVQPRWRPSERPGPSPGPPTQPLPSAEDDAPPPPAPPPPGQRMTVSPIDRPPPTEAEYTLSVAVAELLDPRITIGLGPRRVAI</sequence>
<evidence type="ECO:0000256" key="1">
    <source>
        <dbReference type="SAM" id="MobiDB-lite"/>
    </source>
</evidence>
<reference evidence="3" key="2">
    <citation type="submission" date="2013-10" db="EMBL/GenBank/DDBJ databases">
        <authorList>
            <person name="Aslett M."/>
        </authorList>
    </citation>
    <scope>NUCLEOTIDE SEQUENCE [LARGE SCALE GENOMIC DNA]</scope>
    <source>
        <strain evidence="3">Houghton</strain>
    </source>
</reference>
<organism evidence="3 4">
    <name type="scientific">Eimeria mitis</name>
    <dbReference type="NCBI Taxonomy" id="44415"/>
    <lineage>
        <taxon>Eukaryota</taxon>
        <taxon>Sar</taxon>
        <taxon>Alveolata</taxon>
        <taxon>Apicomplexa</taxon>
        <taxon>Conoidasida</taxon>
        <taxon>Coccidia</taxon>
        <taxon>Eucoccidiorida</taxon>
        <taxon>Eimeriorina</taxon>
        <taxon>Eimeriidae</taxon>
        <taxon>Eimeria</taxon>
    </lineage>
</organism>
<name>U6JPI5_9EIME</name>
<feature type="compositionally biased region" description="Pro residues" evidence="1">
    <location>
        <begin position="76"/>
        <end position="87"/>
    </location>
</feature>
<dbReference type="Proteomes" id="UP000030744">
    <property type="component" value="Unassembled WGS sequence"/>
</dbReference>
<proteinExistence type="predicted"/>
<evidence type="ECO:0000313" key="3">
    <source>
        <dbReference type="EMBL" id="CDJ27354.1"/>
    </source>
</evidence>
<dbReference type="EMBL" id="HG679424">
    <property type="protein sequence ID" value="CDJ27354.1"/>
    <property type="molecule type" value="Genomic_DNA"/>
</dbReference>